<dbReference type="AlphaFoldDB" id="A0AB34QKA6"/>
<accession>A0AB34QKA6</accession>
<proteinExistence type="predicted"/>
<feature type="transmembrane region" description="Helical" evidence="1">
    <location>
        <begin position="245"/>
        <end position="262"/>
    </location>
</feature>
<comment type="caution">
    <text evidence="2">The sequence shown here is derived from an EMBL/GenBank/DDBJ whole genome shotgun (WGS) entry which is preliminary data.</text>
</comment>
<protein>
    <recommendedName>
        <fullName evidence="4">MotA/TolQ/ExbB proton channel domain-containing protein</fullName>
    </recommendedName>
</protein>
<feature type="transmembrane region" description="Helical" evidence="1">
    <location>
        <begin position="125"/>
        <end position="146"/>
    </location>
</feature>
<name>A0AB34QKA6_XANCH</name>
<evidence type="ECO:0000256" key="1">
    <source>
        <dbReference type="SAM" id="Phobius"/>
    </source>
</evidence>
<evidence type="ECO:0000313" key="2">
    <source>
        <dbReference type="EMBL" id="KHS36387.1"/>
    </source>
</evidence>
<evidence type="ECO:0000313" key="3">
    <source>
        <dbReference type="Proteomes" id="UP000031180"/>
    </source>
</evidence>
<organism evidence="2 3">
    <name type="scientific">Xanthomonas campestris pv. phaseoli</name>
    <dbReference type="NCBI Taxonomy" id="317013"/>
    <lineage>
        <taxon>Bacteria</taxon>
        <taxon>Pseudomonadati</taxon>
        <taxon>Pseudomonadota</taxon>
        <taxon>Gammaproteobacteria</taxon>
        <taxon>Lysobacterales</taxon>
        <taxon>Lysobacteraceae</taxon>
        <taxon>Xanthomonas</taxon>
    </lineage>
</organism>
<keyword evidence="1" id="KW-1133">Transmembrane helix</keyword>
<dbReference type="Proteomes" id="UP000031180">
    <property type="component" value="Unassembled WGS sequence"/>
</dbReference>
<dbReference type="RefSeq" id="WP_039571075.1">
    <property type="nucleotide sequence ID" value="NZ_CP020964.2"/>
</dbReference>
<keyword evidence="1" id="KW-0472">Membrane</keyword>
<gene>
    <name evidence="2" type="ORF">RN20_13955</name>
</gene>
<dbReference type="EMBL" id="JWTI02000045">
    <property type="protein sequence ID" value="KHS36387.1"/>
    <property type="molecule type" value="Genomic_DNA"/>
</dbReference>
<sequence>MYVDLTEMPLSVLLLLCGLMVLSLYFALCFVLPSLLLLVRIRRANGRVRQMAALGGGPVADAEFDAIFDADRHLARSWQNYRKTLASAGGAAGNRATIPAAVCFDRQENVEVPLKLEFFRHCPGLMTGIGIVGTFSGLLLGLHHFADAIVPKAAALVTPLQQTGAIGHVAVSGASAAVPDGAFVSFISGAAAPLPMVTGLKTLDQGEGGMAGATIVHAPAAVKMVMDPNVLTGALGRLLHSVSDAFVVSAIAVLCALLTTFIEKLLMAQCFHQLQELSSTIDGVFAFNPGEDPMTHLTRTSEATERQIKRIALALNDITISRDRV</sequence>
<evidence type="ECO:0008006" key="4">
    <source>
        <dbReference type="Google" id="ProtNLM"/>
    </source>
</evidence>
<feature type="transmembrane region" description="Helical" evidence="1">
    <location>
        <begin position="12"/>
        <end position="39"/>
    </location>
</feature>
<reference evidence="3" key="1">
    <citation type="submission" date="2015-04" db="EMBL/GenBank/DDBJ databases">
        <title>Genome sequencing of pathogens of bean.</title>
        <authorList>
            <person name="Harrison J.W."/>
            <person name="Aritua V."/>
            <person name="Sapp M."/>
            <person name="Smith J."/>
            <person name="Studholme D.J."/>
        </authorList>
    </citation>
    <scope>NUCLEOTIDE SEQUENCE [LARGE SCALE GENOMIC DNA]</scope>
    <source>
        <strain evidence="3">NCPPB 1138</strain>
    </source>
</reference>
<keyword evidence="1" id="KW-0812">Transmembrane</keyword>